<dbReference type="EnsemblPlants" id="AET7Gv20874300.5">
    <property type="protein sequence ID" value="AET7Gv20874300.5"/>
    <property type="gene ID" value="AET7Gv20874300"/>
</dbReference>
<reference evidence="2" key="5">
    <citation type="journal article" date="2021" name="G3 (Bethesda)">
        <title>Aegilops tauschii genome assembly Aet v5.0 features greater sequence contiguity and improved annotation.</title>
        <authorList>
            <person name="Wang L."/>
            <person name="Zhu T."/>
            <person name="Rodriguez J.C."/>
            <person name="Deal K.R."/>
            <person name="Dubcovsky J."/>
            <person name="McGuire P.E."/>
            <person name="Lux T."/>
            <person name="Spannagl M."/>
            <person name="Mayer K.F.X."/>
            <person name="Baldrich P."/>
            <person name="Meyers B.C."/>
            <person name="Huo N."/>
            <person name="Gu Y.Q."/>
            <person name="Zhou H."/>
            <person name="Devos K.M."/>
            <person name="Bennetzen J.L."/>
            <person name="Unver T."/>
            <person name="Budak H."/>
            <person name="Gulick P.J."/>
            <person name="Galiba G."/>
            <person name="Kalapos B."/>
            <person name="Nelson D.R."/>
            <person name="Li P."/>
            <person name="You F.M."/>
            <person name="Luo M.C."/>
            <person name="Dvorak J."/>
        </authorList>
    </citation>
    <scope>NUCLEOTIDE SEQUENCE [LARGE SCALE GENOMIC DNA]</scope>
    <source>
        <strain evidence="2">cv. AL8/78</strain>
    </source>
</reference>
<feature type="compositionally biased region" description="Polar residues" evidence="1">
    <location>
        <begin position="1"/>
        <end position="13"/>
    </location>
</feature>
<dbReference type="Gramene" id="AET7Gv20874300.5">
    <property type="protein sequence ID" value="AET7Gv20874300.5"/>
    <property type="gene ID" value="AET7Gv20874300"/>
</dbReference>
<dbReference type="Proteomes" id="UP000015105">
    <property type="component" value="Chromosome 7D"/>
</dbReference>
<reference evidence="3" key="1">
    <citation type="journal article" date="2014" name="Science">
        <title>Ancient hybridizations among the ancestral genomes of bread wheat.</title>
        <authorList>
            <consortium name="International Wheat Genome Sequencing Consortium,"/>
            <person name="Marcussen T."/>
            <person name="Sandve S.R."/>
            <person name="Heier L."/>
            <person name="Spannagl M."/>
            <person name="Pfeifer M."/>
            <person name="Jakobsen K.S."/>
            <person name="Wulff B.B."/>
            <person name="Steuernagel B."/>
            <person name="Mayer K.F."/>
            <person name="Olsen O.A."/>
        </authorList>
    </citation>
    <scope>NUCLEOTIDE SEQUENCE [LARGE SCALE GENOMIC DNA]</scope>
    <source>
        <strain evidence="3">cv. AL8/78</strain>
    </source>
</reference>
<name>A0A453SB01_AEGTS</name>
<keyword evidence="3" id="KW-1185">Reference proteome</keyword>
<dbReference type="AlphaFoldDB" id="A0A453SB01"/>
<organism evidence="2 3">
    <name type="scientific">Aegilops tauschii subsp. strangulata</name>
    <name type="common">Goatgrass</name>
    <dbReference type="NCBI Taxonomy" id="200361"/>
    <lineage>
        <taxon>Eukaryota</taxon>
        <taxon>Viridiplantae</taxon>
        <taxon>Streptophyta</taxon>
        <taxon>Embryophyta</taxon>
        <taxon>Tracheophyta</taxon>
        <taxon>Spermatophyta</taxon>
        <taxon>Magnoliopsida</taxon>
        <taxon>Liliopsida</taxon>
        <taxon>Poales</taxon>
        <taxon>Poaceae</taxon>
        <taxon>BOP clade</taxon>
        <taxon>Pooideae</taxon>
        <taxon>Triticodae</taxon>
        <taxon>Triticeae</taxon>
        <taxon>Triticinae</taxon>
        <taxon>Aegilops</taxon>
    </lineage>
</organism>
<evidence type="ECO:0000313" key="2">
    <source>
        <dbReference type="EnsemblPlants" id="AET7Gv20874300.5"/>
    </source>
</evidence>
<feature type="region of interest" description="Disordered" evidence="1">
    <location>
        <begin position="1"/>
        <end position="26"/>
    </location>
</feature>
<proteinExistence type="predicted"/>
<accession>A0A453SB01</accession>
<evidence type="ECO:0000256" key="1">
    <source>
        <dbReference type="SAM" id="MobiDB-lite"/>
    </source>
</evidence>
<evidence type="ECO:0000313" key="3">
    <source>
        <dbReference type="Proteomes" id="UP000015105"/>
    </source>
</evidence>
<reference evidence="2" key="4">
    <citation type="submission" date="2019-03" db="UniProtKB">
        <authorList>
            <consortium name="EnsemblPlants"/>
        </authorList>
    </citation>
    <scope>IDENTIFICATION</scope>
</reference>
<sequence length="68" mass="7424">MTSKPSSRSSNACHQHAVTPDVPPGFGSGVVRDADHLREYIFISVSNSSTAHFCPDRRPREGIGSQVW</sequence>
<reference evidence="2" key="3">
    <citation type="journal article" date="2017" name="Nature">
        <title>Genome sequence of the progenitor of the wheat D genome Aegilops tauschii.</title>
        <authorList>
            <person name="Luo M.C."/>
            <person name="Gu Y.Q."/>
            <person name="Puiu D."/>
            <person name="Wang H."/>
            <person name="Twardziok S.O."/>
            <person name="Deal K.R."/>
            <person name="Huo N."/>
            <person name="Zhu T."/>
            <person name="Wang L."/>
            <person name="Wang Y."/>
            <person name="McGuire P.E."/>
            <person name="Liu S."/>
            <person name="Long H."/>
            <person name="Ramasamy R.K."/>
            <person name="Rodriguez J.C."/>
            <person name="Van S.L."/>
            <person name="Yuan L."/>
            <person name="Wang Z."/>
            <person name="Xia Z."/>
            <person name="Xiao L."/>
            <person name="Anderson O.D."/>
            <person name="Ouyang S."/>
            <person name="Liang Y."/>
            <person name="Zimin A.V."/>
            <person name="Pertea G."/>
            <person name="Qi P."/>
            <person name="Bennetzen J.L."/>
            <person name="Dai X."/>
            <person name="Dawson M.W."/>
            <person name="Muller H.G."/>
            <person name="Kugler K."/>
            <person name="Rivarola-Duarte L."/>
            <person name="Spannagl M."/>
            <person name="Mayer K.F.X."/>
            <person name="Lu F.H."/>
            <person name="Bevan M.W."/>
            <person name="Leroy P."/>
            <person name="Li P."/>
            <person name="You F.M."/>
            <person name="Sun Q."/>
            <person name="Liu Z."/>
            <person name="Lyons E."/>
            <person name="Wicker T."/>
            <person name="Salzberg S.L."/>
            <person name="Devos K.M."/>
            <person name="Dvorak J."/>
        </authorList>
    </citation>
    <scope>NUCLEOTIDE SEQUENCE [LARGE SCALE GENOMIC DNA]</scope>
    <source>
        <strain evidence="2">cv. AL8/78</strain>
    </source>
</reference>
<protein>
    <submittedName>
        <fullName evidence="2">Uncharacterized protein</fullName>
    </submittedName>
</protein>
<reference evidence="3" key="2">
    <citation type="journal article" date="2017" name="Nat. Plants">
        <title>The Aegilops tauschii genome reveals multiple impacts of transposons.</title>
        <authorList>
            <person name="Zhao G."/>
            <person name="Zou C."/>
            <person name="Li K."/>
            <person name="Wang K."/>
            <person name="Li T."/>
            <person name="Gao L."/>
            <person name="Zhang X."/>
            <person name="Wang H."/>
            <person name="Yang Z."/>
            <person name="Liu X."/>
            <person name="Jiang W."/>
            <person name="Mao L."/>
            <person name="Kong X."/>
            <person name="Jiao Y."/>
            <person name="Jia J."/>
        </authorList>
    </citation>
    <scope>NUCLEOTIDE SEQUENCE [LARGE SCALE GENOMIC DNA]</scope>
    <source>
        <strain evidence="3">cv. AL8/78</strain>
    </source>
</reference>